<dbReference type="Proteomes" id="UP000186469">
    <property type="component" value="Unassembled WGS sequence"/>
</dbReference>
<dbReference type="AlphaFoldDB" id="A0A1M7TFE9"/>
<proteinExistence type="predicted"/>
<gene>
    <name evidence="1" type="ORF">SAMN02745728_01950</name>
</gene>
<evidence type="ECO:0000313" key="1">
    <source>
        <dbReference type="EMBL" id="SHN69445.1"/>
    </source>
</evidence>
<name>A0A1M7TFE9_9BACT</name>
<reference evidence="1 2" key="1">
    <citation type="submission" date="2016-12" db="EMBL/GenBank/DDBJ databases">
        <authorList>
            <person name="Song W.-J."/>
            <person name="Kurnit D.M."/>
        </authorList>
    </citation>
    <scope>NUCLEOTIDE SEQUENCE [LARGE SCALE GENOMIC DNA]</scope>
    <source>
        <strain evidence="1 2">DSM 11393</strain>
    </source>
</reference>
<dbReference type="STRING" id="1121455.SAMN02745728_01950"/>
<evidence type="ECO:0008006" key="3">
    <source>
        <dbReference type="Google" id="ProtNLM"/>
    </source>
</evidence>
<protein>
    <recommendedName>
        <fullName evidence="3">Lipocalin-like domain-containing protein</fullName>
    </recommendedName>
</protein>
<keyword evidence="2" id="KW-1185">Reference proteome</keyword>
<dbReference type="EMBL" id="FRDI01000011">
    <property type="protein sequence ID" value="SHN69445.1"/>
    <property type="molecule type" value="Genomic_DNA"/>
</dbReference>
<evidence type="ECO:0000313" key="2">
    <source>
        <dbReference type="Proteomes" id="UP000186469"/>
    </source>
</evidence>
<accession>A0A1M7TFE9</accession>
<dbReference type="RefSeq" id="WP_072697634.1">
    <property type="nucleotide sequence ID" value="NZ_FRDI01000011.1"/>
</dbReference>
<sequence>MSITSKTVLYSRFMNIAVLLVCFFMTVNQAYSDDNSNLLQKIDGSWRADMKATYEYNRKNNMVESVPIGCMVFTIDARKNTYTFHYECPDEDEDPRLTTITPIANPKLINNNIVIQVDISTFTFFPEKEGKRTVLIDWGTTPPTKDFIVFEKYDRNATMPEVLALQGDWVFDIDKTMEQYKTSSGGEWKDVRKGMTASTKELSVNIKVIGGNKVAITFYNNKVIRQGQNDKEISLRQVNDKGVLSIKGRYSYDTPVMAIFNGFLYYNDGYNQGDWVFRRKK</sequence>
<organism evidence="1 2">
    <name type="scientific">Desulfovibrio litoralis DSM 11393</name>
    <dbReference type="NCBI Taxonomy" id="1121455"/>
    <lineage>
        <taxon>Bacteria</taxon>
        <taxon>Pseudomonadati</taxon>
        <taxon>Thermodesulfobacteriota</taxon>
        <taxon>Desulfovibrionia</taxon>
        <taxon>Desulfovibrionales</taxon>
        <taxon>Desulfovibrionaceae</taxon>
        <taxon>Desulfovibrio</taxon>
    </lineage>
</organism>